<evidence type="ECO:0000256" key="1">
    <source>
        <dbReference type="ARBA" id="ARBA00022884"/>
    </source>
</evidence>
<evidence type="ECO:0000313" key="4">
    <source>
        <dbReference type="EMBL" id="SDL66992.1"/>
    </source>
</evidence>
<evidence type="ECO:0000256" key="2">
    <source>
        <dbReference type="SAM" id="MobiDB-lite"/>
    </source>
</evidence>
<dbReference type="EMBL" id="FNFO01000007">
    <property type="protein sequence ID" value="SDL66992.1"/>
    <property type="molecule type" value="Genomic_DNA"/>
</dbReference>
<dbReference type="STRING" id="1075417.SAMN05421823_107207"/>
<sequence>MNIFVGSLPFRLEESELRGYFEEYGEVSSVKIIMDRETGRSRGFAFVEMPDDEEAKQAIKELNGAEIGGRAIVVNQSEDRREKRGGGGFGGGNRGGGGGFNKGGGGFNRGGGSRY</sequence>
<dbReference type="InterPro" id="IPR012677">
    <property type="entry name" value="Nucleotide-bd_a/b_plait_sf"/>
</dbReference>
<dbReference type="OrthoDB" id="9798855at2"/>
<feature type="compositionally biased region" description="Gly residues" evidence="2">
    <location>
        <begin position="86"/>
        <end position="115"/>
    </location>
</feature>
<gene>
    <name evidence="4" type="ORF">SAMN05421823_107207</name>
</gene>
<organism evidence="4 5">
    <name type="scientific">Catalinimonas alkaloidigena</name>
    <dbReference type="NCBI Taxonomy" id="1075417"/>
    <lineage>
        <taxon>Bacteria</taxon>
        <taxon>Pseudomonadati</taxon>
        <taxon>Bacteroidota</taxon>
        <taxon>Cytophagia</taxon>
        <taxon>Cytophagales</taxon>
        <taxon>Catalimonadaceae</taxon>
        <taxon>Catalinimonas</taxon>
    </lineage>
</organism>
<feature type="domain" description="RRM" evidence="3">
    <location>
        <begin position="1"/>
        <end position="79"/>
    </location>
</feature>
<name>A0A1G9LY64_9BACT</name>
<dbReference type="Pfam" id="PF00076">
    <property type="entry name" value="RRM_1"/>
    <property type="match status" value="1"/>
</dbReference>
<dbReference type="SUPFAM" id="SSF54928">
    <property type="entry name" value="RNA-binding domain, RBD"/>
    <property type="match status" value="1"/>
</dbReference>
<keyword evidence="1" id="KW-0694">RNA-binding</keyword>
<dbReference type="Gene3D" id="3.30.70.330">
    <property type="match status" value="1"/>
</dbReference>
<dbReference type="GO" id="GO:0003723">
    <property type="term" value="F:RNA binding"/>
    <property type="evidence" value="ECO:0007669"/>
    <property type="project" value="UniProtKB-KW"/>
</dbReference>
<dbReference type="CDD" id="cd21608">
    <property type="entry name" value="RRM2_NsCP33_like"/>
    <property type="match status" value="1"/>
</dbReference>
<evidence type="ECO:0000313" key="5">
    <source>
        <dbReference type="Proteomes" id="UP000198510"/>
    </source>
</evidence>
<reference evidence="4 5" key="1">
    <citation type="submission" date="2016-10" db="EMBL/GenBank/DDBJ databases">
        <authorList>
            <person name="de Groot N.N."/>
        </authorList>
    </citation>
    <scope>NUCLEOTIDE SEQUENCE [LARGE SCALE GENOMIC DNA]</scope>
    <source>
        <strain evidence="4 5">DSM 25186</strain>
    </source>
</reference>
<dbReference type="RefSeq" id="WP_089684590.1">
    <property type="nucleotide sequence ID" value="NZ_FNFO01000007.1"/>
</dbReference>
<dbReference type="InterPro" id="IPR052462">
    <property type="entry name" value="SLIRP/GR-RBP-like"/>
</dbReference>
<evidence type="ECO:0000259" key="3">
    <source>
        <dbReference type="PROSITE" id="PS50102"/>
    </source>
</evidence>
<dbReference type="InterPro" id="IPR048289">
    <property type="entry name" value="RRM2_NsCP33-like"/>
</dbReference>
<dbReference type="InterPro" id="IPR000504">
    <property type="entry name" value="RRM_dom"/>
</dbReference>
<dbReference type="InterPro" id="IPR035979">
    <property type="entry name" value="RBD_domain_sf"/>
</dbReference>
<proteinExistence type="predicted"/>
<keyword evidence="5" id="KW-1185">Reference proteome</keyword>
<feature type="region of interest" description="Disordered" evidence="2">
    <location>
        <begin position="75"/>
        <end position="115"/>
    </location>
</feature>
<dbReference type="Proteomes" id="UP000198510">
    <property type="component" value="Unassembled WGS sequence"/>
</dbReference>
<dbReference type="SMART" id="SM00360">
    <property type="entry name" value="RRM"/>
    <property type="match status" value="1"/>
</dbReference>
<protein>
    <submittedName>
        <fullName evidence="4">RNA recognition motif. (A.k.a. RRM, RBD, or RNP domain)</fullName>
    </submittedName>
</protein>
<dbReference type="PROSITE" id="PS50102">
    <property type="entry name" value="RRM"/>
    <property type="match status" value="1"/>
</dbReference>
<dbReference type="PANTHER" id="PTHR48027">
    <property type="entry name" value="HETEROGENEOUS NUCLEAR RIBONUCLEOPROTEIN 87F-RELATED"/>
    <property type="match status" value="1"/>
</dbReference>
<dbReference type="AlphaFoldDB" id="A0A1G9LY64"/>
<accession>A0A1G9LY64</accession>